<proteinExistence type="inferred from homology"/>
<organism evidence="8 9">
    <name type="scientific">Castanea mollissima</name>
    <name type="common">Chinese chestnut</name>
    <dbReference type="NCBI Taxonomy" id="60419"/>
    <lineage>
        <taxon>Eukaryota</taxon>
        <taxon>Viridiplantae</taxon>
        <taxon>Streptophyta</taxon>
        <taxon>Embryophyta</taxon>
        <taxon>Tracheophyta</taxon>
        <taxon>Spermatophyta</taxon>
        <taxon>Magnoliopsida</taxon>
        <taxon>eudicotyledons</taxon>
        <taxon>Gunneridae</taxon>
        <taxon>Pentapetalae</taxon>
        <taxon>rosids</taxon>
        <taxon>fabids</taxon>
        <taxon>Fagales</taxon>
        <taxon>Fagaceae</taxon>
        <taxon>Castanea</taxon>
    </lineage>
</organism>
<gene>
    <name evidence="8" type="ORF">CMV_013269</name>
</gene>
<evidence type="ECO:0000259" key="7">
    <source>
        <dbReference type="PROSITE" id="PS51471"/>
    </source>
</evidence>
<evidence type="ECO:0000256" key="3">
    <source>
        <dbReference type="ARBA" id="ARBA00023002"/>
    </source>
</evidence>
<dbReference type="FunFam" id="2.60.120.330:FF:000012">
    <property type="entry name" value="Gibberellin 20 oxidase 1"/>
    <property type="match status" value="1"/>
</dbReference>
<keyword evidence="2 5" id="KW-0479">Metal-binding</keyword>
<evidence type="ECO:0000256" key="4">
    <source>
        <dbReference type="ARBA" id="ARBA00023004"/>
    </source>
</evidence>
<dbReference type="PANTHER" id="PTHR10209:SF885">
    <property type="entry name" value="2OG-FE(II) OXYGENASE FAMILY, PUTATIVE (AFU_ORTHOLOGUE AFUA_2G00750)-RELATED"/>
    <property type="match status" value="1"/>
</dbReference>
<dbReference type="EMBL" id="JRKL02001757">
    <property type="protein sequence ID" value="KAF3962183.1"/>
    <property type="molecule type" value="Genomic_DNA"/>
</dbReference>
<comment type="caution">
    <text evidence="8">The sequence shown here is derived from an EMBL/GenBank/DDBJ whole genome shotgun (WGS) entry which is preliminary data.</text>
</comment>
<dbReference type="InterPro" id="IPR044861">
    <property type="entry name" value="IPNS-like_FE2OG_OXY"/>
</dbReference>
<feature type="domain" description="Fe2OG dioxygenase" evidence="7">
    <location>
        <begin position="192"/>
        <end position="293"/>
    </location>
</feature>
<evidence type="ECO:0000256" key="2">
    <source>
        <dbReference type="ARBA" id="ARBA00022723"/>
    </source>
</evidence>
<name>A0A8J4RF73_9ROSI</name>
<dbReference type="InterPro" id="IPR005123">
    <property type="entry name" value="Oxoglu/Fe-dep_dioxygenase_dom"/>
</dbReference>
<evidence type="ECO:0000256" key="1">
    <source>
        <dbReference type="ARBA" id="ARBA00008056"/>
    </source>
</evidence>
<dbReference type="OrthoDB" id="288590at2759"/>
<dbReference type="PRINTS" id="PR00682">
    <property type="entry name" value="IPNSYNTHASE"/>
</dbReference>
<comment type="similarity">
    <text evidence="1 5">Belongs to the iron/ascorbate-dependent oxidoreductase family.</text>
</comment>
<dbReference type="GO" id="GO:0046872">
    <property type="term" value="F:metal ion binding"/>
    <property type="evidence" value="ECO:0007669"/>
    <property type="project" value="UniProtKB-KW"/>
</dbReference>
<dbReference type="Gene3D" id="2.60.120.330">
    <property type="entry name" value="B-lactam Antibiotic, Isopenicillin N Synthase, Chain"/>
    <property type="match status" value="2"/>
</dbReference>
<evidence type="ECO:0000313" key="9">
    <source>
        <dbReference type="Proteomes" id="UP000737018"/>
    </source>
</evidence>
<dbReference type="Proteomes" id="UP000737018">
    <property type="component" value="Unassembled WGS sequence"/>
</dbReference>
<evidence type="ECO:0000313" key="8">
    <source>
        <dbReference type="EMBL" id="KAF3962183.1"/>
    </source>
</evidence>
<keyword evidence="3 5" id="KW-0560">Oxidoreductase</keyword>
<accession>A0A8J4RF73</accession>
<dbReference type="Pfam" id="PF14226">
    <property type="entry name" value="DIOX_N"/>
    <property type="match status" value="2"/>
</dbReference>
<dbReference type="InterPro" id="IPR026992">
    <property type="entry name" value="DIOX_N"/>
</dbReference>
<keyword evidence="4 5" id="KW-0408">Iron</keyword>
<dbReference type="GO" id="GO:0051213">
    <property type="term" value="F:dioxygenase activity"/>
    <property type="evidence" value="ECO:0007669"/>
    <property type="project" value="UniProtKB-ARBA"/>
</dbReference>
<dbReference type="InterPro" id="IPR027443">
    <property type="entry name" value="IPNS-like_sf"/>
</dbReference>
<feature type="region of interest" description="Disordered" evidence="6">
    <location>
        <begin position="385"/>
        <end position="414"/>
    </location>
</feature>
<dbReference type="SUPFAM" id="SSF51197">
    <property type="entry name" value="Clavaminate synthase-like"/>
    <property type="match status" value="2"/>
</dbReference>
<sequence length="414" mass="48117">MGKVDPAFIQEPEHRPRISYIEGEGFPLIDLSPLHSNNVSAIEGLVKEVGKACKEWGFFQVINHGVPLEKRQKIDSDSRKFFEQSLEEKRKVRRTEKLVLGYYDTEHTKNVRDWKEVFDIAVEEPALIPASPDPDDKEITELYNQWPEYPPELRETCQDYGQEMVKLACKLFELIALSLGLPADRFHSFFKDHNSLIRLNHYPPCPTPELALGVGRHKDGGALTILAQDDVGGLEVKRKDGEWVRVKPTPDAYIVNVGDIIQVWSNDKYESVEHRVMVNSEKERFSLPFFFNPAHYTIIKPLEELTNEQNPAKYRAYNWGKFTASRRRKKREKIYSASRKFSALSAEEKSKVRKSEKKVYGHYDNEHAKNVKDWREVFDFTINDPVTVPASPEPDDEEVTEWKNQWPKYPPELR</sequence>
<reference evidence="8" key="1">
    <citation type="submission" date="2020-03" db="EMBL/GenBank/DDBJ databases">
        <title>Castanea mollissima Vanexum genome sequencing.</title>
        <authorList>
            <person name="Staton M."/>
        </authorList>
    </citation>
    <scope>NUCLEOTIDE SEQUENCE</scope>
    <source>
        <tissue evidence="8">Leaf</tissue>
    </source>
</reference>
<dbReference type="AlphaFoldDB" id="A0A8J4RF73"/>
<dbReference type="PROSITE" id="PS51471">
    <property type="entry name" value="FE2OG_OXY"/>
    <property type="match status" value="1"/>
</dbReference>
<evidence type="ECO:0000256" key="5">
    <source>
        <dbReference type="RuleBase" id="RU003682"/>
    </source>
</evidence>
<dbReference type="Pfam" id="PF03171">
    <property type="entry name" value="2OG-FeII_Oxy"/>
    <property type="match status" value="1"/>
</dbReference>
<keyword evidence="9" id="KW-1185">Reference proteome</keyword>
<protein>
    <recommendedName>
        <fullName evidence="7">Fe2OG dioxygenase domain-containing protein</fullName>
    </recommendedName>
</protein>
<dbReference type="PANTHER" id="PTHR10209">
    <property type="entry name" value="OXIDOREDUCTASE, 2OG-FE II OXYGENASE FAMILY PROTEIN"/>
    <property type="match status" value="1"/>
</dbReference>
<evidence type="ECO:0000256" key="6">
    <source>
        <dbReference type="SAM" id="MobiDB-lite"/>
    </source>
</evidence>